<reference evidence="1" key="1">
    <citation type="journal article" date="2017" name="Nature">
        <title>The sunflower genome provides insights into oil metabolism, flowering and Asterid evolution.</title>
        <authorList>
            <person name="Badouin H."/>
            <person name="Gouzy J."/>
            <person name="Grassa C.J."/>
            <person name="Murat F."/>
            <person name="Staton S.E."/>
            <person name="Cottret L."/>
            <person name="Lelandais-Briere C."/>
            <person name="Owens G.L."/>
            <person name="Carrere S."/>
            <person name="Mayjonade B."/>
            <person name="Legrand L."/>
            <person name="Gill N."/>
            <person name="Kane N.C."/>
            <person name="Bowers J.E."/>
            <person name="Hubner S."/>
            <person name="Bellec A."/>
            <person name="Berard A."/>
            <person name="Berges H."/>
            <person name="Blanchet N."/>
            <person name="Boniface M.C."/>
            <person name="Brunel D."/>
            <person name="Catrice O."/>
            <person name="Chaidir N."/>
            <person name="Claudel C."/>
            <person name="Donnadieu C."/>
            <person name="Faraut T."/>
            <person name="Fievet G."/>
            <person name="Helmstetter N."/>
            <person name="King M."/>
            <person name="Knapp S.J."/>
            <person name="Lai Z."/>
            <person name="Le Paslier M.C."/>
            <person name="Lippi Y."/>
            <person name="Lorenzon L."/>
            <person name="Mandel J.R."/>
            <person name="Marage G."/>
            <person name="Marchand G."/>
            <person name="Marquand E."/>
            <person name="Bret-Mestries E."/>
            <person name="Morien E."/>
            <person name="Nambeesan S."/>
            <person name="Nguyen T."/>
            <person name="Pegot-Espagnet P."/>
            <person name="Pouilly N."/>
            <person name="Raftis F."/>
            <person name="Sallet E."/>
            <person name="Schiex T."/>
            <person name="Thomas J."/>
            <person name="Vandecasteele C."/>
            <person name="Vares D."/>
            <person name="Vear F."/>
            <person name="Vautrin S."/>
            <person name="Crespi M."/>
            <person name="Mangin B."/>
            <person name="Burke J.M."/>
            <person name="Salse J."/>
            <person name="Munos S."/>
            <person name="Vincourt P."/>
            <person name="Rieseberg L.H."/>
            <person name="Langlade N.B."/>
        </authorList>
    </citation>
    <scope>NUCLEOTIDE SEQUENCE</scope>
    <source>
        <tissue evidence="1">Leaves</tissue>
    </source>
</reference>
<gene>
    <name evidence="1" type="ORF">HanXRQr2_Chr17g0783051</name>
</gene>
<keyword evidence="2" id="KW-1185">Reference proteome</keyword>
<protein>
    <submittedName>
        <fullName evidence="1">Uncharacterized protein</fullName>
    </submittedName>
</protein>
<dbReference type="Proteomes" id="UP000215914">
    <property type="component" value="Unassembled WGS sequence"/>
</dbReference>
<reference evidence="1" key="2">
    <citation type="submission" date="2020-06" db="EMBL/GenBank/DDBJ databases">
        <title>Helianthus annuus Genome sequencing and assembly Release 2.</title>
        <authorList>
            <person name="Gouzy J."/>
            <person name="Langlade N."/>
            <person name="Munos S."/>
        </authorList>
    </citation>
    <scope>NUCLEOTIDE SEQUENCE</scope>
    <source>
        <tissue evidence="1">Leaves</tissue>
    </source>
</reference>
<dbReference type="Gramene" id="mRNA:HanXRQr2_Chr17g0783051">
    <property type="protein sequence ID" value="mRNA:HanXRQr2_Chr17g0783051"/>
    <property type="gene ID" value="HanXRQr2_Chr17g0783051"/>
</dbReference>
<name>A0A9K3GSJ6_HELAN</name>
<accession>A0A9K3GSJ6</accession>
<dbReference type="AlphaFoldDB" id="A0A9K3GSJ6"/>
<dbReference type="EMBL" id="MNCJ02000332">
    <property type="protein sequence ID" value="KAF5753701.1"/>
    <property type="molecule type" value="Genomic_DNA"/>
</dbReference>
<evidence type="ECO:0000313" key="1">
    <source>
        <dbReference type="EMBL" id="KAF5753701.1"/>
    </source>
</evidence>
<organism evidence="1 2">
    <name type="scientific">Helianthus annuus</name>
    <name type="common">Common sunflower</name>
    <dbReference type="NCBI Taxonomy" id="4232"/>
    <lineage>
        <taxon>Eukaryota</taxon>
        <taxon>Viridiplantae</taxon>
        <taxon>Streptophyta</taxon>
        <taxon>Embryophyta</taxon>
        <taxon>Tracheophyta</taxon>
        <taxon>Spermatophyta</taxon>
        <taxon>Magnoliopsida</taxon>
        <taxon>eudicotyledons</taxon>
        <taxon>Gunneridae</taxon>
        <taxon>Pentapetalae</taxon>
        <taxon>asterids</taxon>
        <taxon>campanulids</taxon>
        <taxon>Asterales</taxon>
        <taxon>Asteraceae</taxon>
        <taxon>Asteroideae</taxon>
        <taxon>Heliantheae alliance</taxon>
        <taxon>Heliantheae</taxon>
        <taxon>Helianthus</taxon>
    </lineage>
</organism>
<proteinExistence type="predicted"/>
<comment type="caution">
    <text evidence="1">The sequence shown here is derived from an EMBL/GenBank/DDBJ whole genome shotgun (WGS) entry which is preliminary data.</text>
</comment>
<sequence length="71" mass="8136">MTGMSNSLTGFSSALSAVTGMIYIVFLHEQTELIQHVVSEHMLISQFCFRIHNSGIETWKTDYFLYNFSKP</sequence>
<evidence type="ECO:0000313" key="2">
    <source>
        <dbReference type="Proteomes" id="UP000215914"/>
    </source>
</evidence>